<dbReference type="InterPro" id="IPR011063">
    <property type="entry name" value="TilS/TtcA_N"/>
</dbReference>
<dbReference type="InterPro" id="IPR014729">
    <property type="entry name" value="Rossmann-like_a/b/a_fold"/>
</dbReference>
<dbReference type="Pfam" id="PF01171">
    <property type="entry name" value="ATP_bind_3"/>
    <property type="match status" value="1"/>
</dbReference>
<dbReference type="GO" id="GO:0000049">
    <property type="term" value="F:tRNA binding"/>
    <property type="evidence" value="ECO:0007669"/>
    <property type="project" value="InterPro"/>
</dbReference>
<proteinExistence type="predicted"/>
<feature type="binding site" evidence="2">
    <location>
        <position position="305"/>
    </location>
    <ligand>
        <name>Zn(2+)</name>
        <dbReference type="ChEBI" id="CHEBI:29105"/>
        <label>2</label>
    </ligand>
</feature>
<dbReference type="EMBL" id="CP002590">
    <property type="protein sequence ID" value="AEA12040.1"/>
    <property type="molecule type" value="Genomic_DNA"/>
</dbReference>
<gene>
    <name evidence="4" type="ordered locus">TUZN_0546</name>
</gene>
<dbReference type="GO" id="GO:0046872">
    <property type="term" value="F:metal ion binding"/>
    <property type="evidence" value="ECO:0007669"/>
    <property type="project" value="UniProtKB-KW"/>
</dbReference>
<keyword evidence="5" id="KW-1185">Reference proteome</keyword>
<dbReference type="eggNOG" id="arCOG00042">
    <property type="taxonomic scope" value="Archaea"/>
</dbReference>
<dbReference type="NCBIfam" id="TIGR00269">
    <property type="entry name" value="TIGR00269 family protein"/>
    <property type="match status" value="1"/>
</dbReference>
<sequence length="334" mass="38192">MTAVCTSCGKRQAQFLRRSSGERLCLNCLFRSIEEKVWRTIRDERMIEPGDKVAVAISGGKDSLVLLDILGKLKARGRLKDVELEAFTINEGHPYSCFYRMSRADFVKELAGRYGVAYSVFNFKEVFGYSALELAERLWKSGVDIHMCAVDGILRRKAMNLIGKRRGWTKIATAHNLDDEAQTVLLNVLMGNLKRFAWLDLDDAEEKDLVRRIKPLKYVREEEVAVYAHYHGIPLMELECPYVYTNPRYGLKFMLAELEERMPNVKYNLVSFGRRLGEVLRGQEIPYSRCKYCGAPSSRDVCRACELFEKAGLLDGYLRAISSYLKPDTPALVQ</sequence>
<evidence type="ECO:0000256" key="2">
    <source>
        <dbReference type="PIRSR" id="PIRSR004976-50"/>
    </source>
</evidence>
<feature type="binding site" evidence="2">
    <location>
        <position position="5"/>
    </location>
    <ligand>
        <name>Zn(2+)</name>
        <dbReference type="ChEBI" id="CHEBI:29105"/>
        <label>1</label>
    </ligand>
</feature>
<evidence type="ECO:0000313" key="4">
    <source>
        <dbReference type="EMBL" id="AEA12040.1"/>
    </source>
</evidence>
<reference key="2">
    <citation type="submission" date="2011-03" db="EMBL/GenBank/DDBJ databases">
        <title>Complete genome sequence of the thermoacidophilic crenarchaeon Thermoproteus uzoniensis 768-20.</title>
        <authorList>
            <person name="Mardanov A.V."/>
            <person name="Gumerov V.M."/>
            <person name="Beletsky A.V."/>
            <person name="Prokofeva M.I."/>
            <person name="Bonch-Osmolovskaya E.A."/>
            <person name="Ravin N.V."/>
            <person name="Skryabin K.G."/>
        </authorList>
    </citation>
    <scope>NUCLEOTIDE SEQUENCE</scope>
    <source>
        <strain>768-20</strain>
    </source>
</reference>
<dbReference type="GO" id="GO:0002144">
    <property type="term" value="C:cytosolic tRNA wobble base thiouridylase complex"/>
    <property type="evidence" value="ECO:0007669"/>
    <property type="project" value="TreeGrafter"/>
</dbReference>
<dbReference type="RefSeq" id="WP_013679376.1">
    <property type="nucleotide sequence ID" value="NC_015315.1"/>
</dbReference>
<dbReference type="InterPro" id="IPR035107">
    <property type="entry name" value="tRNA_thiolation_TtcA_Ctu1"/>
</dbReference>
<dbReference type="STRING" id="999630.TUZN_0546"/>
<dbReference type="GeneID" id="10360089"/>
<dbReference type="HOGENOM" id="CLU_026481_1_1_2"/>
<dbReference type="GO" id="GO:0016740">
    <property type="term" value="F:transferase activity"/>
    <property type="evidence" value="ECO:0007669"/>
    <property type="project" value="UniProtKB-KW"/>
</dbReference>
<feature type="binding site" evidence="2">
    <location>
        <position position="28"/>
    </location>
    <ligand>
        <name>Zn(2+)</name>
        <dbReference type="ChEBI" id="CHEBI:29105"/>
        <label>1</label>
    </ligand>
</feature>
<accession>F2L3Q6</accession>
<evidence type="ECO:0000259" key="3">
    <source>
        <dbReference type="Pfam" id="PF01171"/>
    </source>
</evidence>
<dbReference type="PIRSF" id="PIRSF004976">
    <property type="entry name" value="ATPase_YdaO"/>
    <property type="match status" value="1"/>
</dbReference>
<organism evidence="4 5">
    <name type="scientific">Thermoproteus uzoniensis (strain 768-20)</name>
    <dbReference type="NCBI Taxonomy" id="999630"/>
    <lineage>
        <taxon>Archaea</taxon>
        <taxon>Thermoproteota</taxon>
        <taxon>Thermoprotei</taxon>
        <taxon>Thermoproteales</taxon>
        <taxon>Thermoproteaceae</taxon>
        <taxon>Thermoproteus</taxon>
    </lineage>
</organism>
<evidence type="ECO:0000313" key="5">
    <source>
        <dbReference type="Proteomes" id="UP000008138"/>
    </source>
</evidence>
<keyword evidence="2" id="KW-0479">Metal-binding</keyword>
<feature type="binding site" evidence="2">
    <location>
        <position position="302"/>
    </location>
    <ligand>
        <name>Zn(2+)</name>
        <dbReference type="ChEBI" id="CHEBI:29105"/>
        <label>2</label>
    </ligand>
</feature>
<feature type="binding site" evidence="2">
    <location>
        <position position="25"/>
    </location>
    <ligand>
        <name>Zn(2+)</name>
        <dbReference type="ChEBI" id="CHEBI:29105"/>
        <label>1</label>
    </ligand>
</feature>
<evidence type="ECO:0000256" key="1">
    <source>
        <dbReference type="ARBA" id="ARBA00022679"/>
    </source>
</evidence>
<feature type="binding site" evidence="2">
    <location>
        <position position="8"/>
    </location>
    <ligand>
        <name>Zn(2+)</name>
        <dbReference type="ChEBI" id="CHEBI:29105"/>
        <label>1</label>
    </ligand>
</feature>
<dbReference type="Proteomes" id="UP000008138">
    <property type="component" value="Chromosome"/>
</dbReference>
<dbReference type="PANTHER" id="PTHR11807">
    <property type="entry name" value="ATPASES OF THE PP SUPERFAMILY-RELATED"/>
    <property type="match status" value="1"/>
</dbReference>
<dbReference type="PANTHER" id="PTHR11807:SF12">
    <property type="entry name" value="CYTOPLASMIC TRNA 2-THIOLATION PROTEIN 1"/>
    <property type="match status" value="1"/>
</dbReference>
<dbReference type="OrthoDB" id="33422at2157"/>
<feature type="binding site" evidence="2">
    <location>
        <position position="293"/>
    </location>
    <ligand>
        <name>Zn(2+)</name>
        <dbReference type="ChEBI" id="CHEBI:29105"/>
        <label>2</label>
    </ligand>
</feature>
<feature type="domain" description="tRNA(Ile)-lysidine/2-thiocytidine synthase N-terminal" evidence="3">
    <location>
        <begin position="52"/>
        <end position="236"/>
    </location>
</feature>
<protein>
    <submittedName>
        <fullName evidence="4">PP-loop domain protein</fullName>
    </submittedName>
</protein>
<dbReference type="AlphaFoldDB" id="F2L3Q6"/>
<feature type="binding site" evidence="2">
    <location>
        <position position="290"/>
    </location>
    <ligand>
        <name>Zn(2+)</name>
        <dbReference type="ChEBI" id="CHEBI:29105"/>
        <label>2</label>
    </ligand>
</feature>
<name>F2L3Q6_THEU7</name>
<dbReference type="InterPro" id="IPR000541">
    <property type="entry name" value="Ncs6/Tuc1/Ctu1"/>
</dbReference>
<dbReference type="GO" id="GO:0002143">
    <property type="term" value="P:tRNA wobble position uridine thiolation"/>
    <property type="evidence" value="ECO:0007669"/>
    <property type="project" value="TreeGrafter"/>
</dbReference>
<keyword evidence="2" id="KW-0862">Zinc</keyword>
<dbReference type="SUPFAM" id="SSF52402">
    <property type="entry name" value="Adenine nucleotide alpha hydrolases-like"/>
    <property type="match status" value="1"/>
</dbReference>
<dbReference type="KEGG" id="tuz:TUZN_0546"/>
<dbReference type="Gene3D" id="3.40.50.620">
    <property type="entry name" value="HUPs"/>
    <property type="match status" value="1"/>
</dbReference>
<reference evidence="4 5" key="1">
    <citation type="journal article" date="2011" name="J. Bacteriol.">
        <title>Complete genome sequence of the thermoacidophilic crenarchaeon Thermoproteus uzoniensis 768-20.</title>
        <authorList>
            <person name="Mardanov A.V."/>
            <person name="Gumerov V.M."/>
            <person name="Beletsky A.V."/>
            <person name="Prokofeva M.I."/>
            <person name="Bonch-Osmolovskaya E.A."/>
            <person name="Ravin N.V."/>
            <person name="Skryabin K.G."/>
        </authorList>
    </citation>
    <scope>NUCLEOTIDE SEQUENCE [LARGE SCALE GENOMIC DNA]</scope>
    <source>
        <strain evidence="4 5">768-20</strain>
    </source>
</reference>
<keyword evidence="1" id="KW-0808">Transferase</keyword>